<feature type="domain" description="T-SNARE coiled-coil homology" evidence="1">
    <location>
        <begin position="179"/>
        <end position="241"/>
    </location>
</feature>
<feature type="domain" description="T-SNARE coiled-coil homology" evidence="1">
    <location>
        <begin position="235"/>
        <end position="297"/>
    </location>
</feature>
<dbReference type="PANTHER" id="PTHR36493">
    <property type="entry name" value="NEUROBLAST DIFFERENTIATION-ASSOCIATED PROTEIN AHNAK-LIKE PROTEIN"/>
    <property type="match status" value="1"/>
</dbReference>
<proteinExistence type="predicted"/>
<protein>
    <submittedName>
        <fullName evidence="2">Methyltransferase domain-containing protein</fullName>
    </submittedName>
</protein>
<keyword evidence="2" id="KW-0489">Methyltransferase</keyword>
<evidence type="ECO:0000259" key="1">
    <source>
        <dbReference type="PROSITE" id="PS50192"/>
    </source>
</evidence>
<dbReference type="Gene3D" id="3.40.50.150">
    <property type="entry name" value="Vaccinia Virus protein VP39"/>
    <property type="match status" value="1"/>
</dbReference>
<dbReference type="PROSITE" id="PS50192">
    <property type="entry name" value="T_SNARE"/>
    <property type="match status" value="3"/>
</dbReference>
<gene>
    <name evidence="2" type="ORF">IM676_01360</name>
</gene>
<dbReference type="Pfam" id="PF13489">
    <property type="entry name" value="Methyltransf_23"/>
    <property type="match status" value="1"/>
</dbReference>
<accession>A0A7S6RGK6</accession>
<dbReference type="GO" id="GO:0032259">
    <property type="term" value="P:methylation"/>
    <property type="evidence" value="ECO:0007669"/>
    <property type="project" value="UniProtKB-KW"/>
</dbReference>
<dbReference type="InterPro" id="IPR000727">
    <property type="entry name" value="T_SNARE_dom"/>
</dbReference>
<dbReference type="InterPro" id="IPR029063">
    <property type="entry name" value="SAM-dependent_MTases_sf"/>
</dbReference>
<dbReference type="KEGG" id="aee:IM676_01360"/>
<name>A0A7S6RGK6_9CYAN</name>
<dbReference type="PANTHER" id="PTHR36493:SF3">
    <property type="entry name" value="CHITIN-BINDING TYPE-4 DOMAIN-CONTAINING PROTEIN"/>
    <property type="match status" value="1"/>
</dbReference>
<dbReference type="Proteomes" id="UP000593846">
    <property type="component" value="Chromosome"/>
</dbReference>
<dbReference type="AlphaFoldDB" id="A0A7S6RGK6"/>
<dbReference type="SUPFAM" id="SSF53335">
    <property type="entry name" value="S-adenosyl-L-methionine-dependent methyltransferases"/>
    <property type="match status" value="1"/>
</dbReference>
<dbReference type="Gene3D" id="1.10.287.1490">
    <property type="match status" value="1"/>
</dbReference>
<dbReference type="CDD" id="cd02440">
    <property type="entry name" value="AdoMet_MTases"/>
    <property type="match status" value="1"/>
</dbReference>
<dbReference type="EMBL" id="CP063311">
    <property type="protein sequence ID" value="QOV24518.1"/>
    <property type="molecule type" value="Genomic_DNA"/>
</dbReference>
<evidence type="ECO:0000313" key="2">
    <source>
        <dbReference type="EMBL" id="QOV24518.1"/>
    </source>
</evidence>
<keyword evidence="3" id="KW-1185">Reference proteome</keyword>
<dbReference type="SUPFAM" id="SSF57997">
    <property type="entry name" value="Tropomyosin"/>
    <property type="match status" value="1"/>
</dbReference>
<keyword evidence="2" id="KW-0808">Transferase</keyword>
<sequence>MAKIRDEVAKRKGRPQGVIKSSYADTSNLTLHLSYIESFLKNAEDRAYTRTKWPDKLNRFPFNLSKKLQKATLKLLNFLFKDQREINFNLLQALRESVVINQQLIAEISSLKTQLNENLQTVDTQLQTTHEHLQTVDTQLQTTHEHLQTVDTQLQTTHEHLQTVDTQLQTTHEHLQTVDTQLQTTHEHLQTVDTQLQTTHEHLQTVDTQLQTTHEHLQTVDTQLQTTHEHLQTVDTQLQTTHEHLQTVDTQLQTTHEHLQTVDTQLQTTHEHLQTVDTQLQTTHERLQTVDTQLETTHEDYIRNDSYVKNDLMHQKRLIGLFLEEARRRLPAPFDQEQLQTFVNEDEHLLDAFYVAFEDYFRGSREDILNRLKVYLPLIEQANIGTPDAPILDVGCGRGEWLELLRDSGYISKGIDINRVMIEQCQARALDVIAADVIDYLQTVPENSLGAITGFHIIEHLPFKLLMRLFAETVRVLKPQGLVIFETPNPENVLVGSNNFYLDPTHHHPLPSATIQFMAEISGLCNIQVMKLHPYPENQQVAGEDLAQRFNHYFYGCQDYAIVGYKHE</sequence>
<dbReference type="GO" id="GO:0008168">
    <property type="term" value="F:methyltransferase activity"/>
    <property type="evidence" value="ECO:0007669"/>
    <property type="project" value="UniProtKB-KW"/>
</dbReference>
<evidence type="ECO:0000313" key="3">
    <source>
        <dbReference type="Proteomes" id="UP000593846"/>
    </source>
</evidence>
<reference evidence="3" key="1">
    <citation type="submission" date="2020-10" db="EMBL/GenBank/DDBJ databases">
        <title>Genome-based taxonomic classification of the species Anabaenopsis elenkinii.</title>
        <authorList>
            <person name="Delbaje E."/>
            <person name="Andreote A.P.D."/>
            <person name="Pellegrinetti T.A."/>
            <person name="Cruz R.B."/>
            <person name="Branco L.H.Z."/>
            <person name="Fiore M.F."/>
        </authorList>
    </citation>
    <scope>NUCLEOTIDE SEQUENCE [LARGE SCALE GENOMIC DNA]</scope>
    <source>
        <strain evidence="3">CCIBt3563</strain>
    </source>
</reference>
<feature type="domain" description="T-SNARE coiled-coil homology" evidence="1">
    <location>
        <begin position="123"/>
        <end position="185"/>
    </location>
</feature>
<organism evidence="2 3">
    <name type="scientific">Anabaenopsis elenkinii CCIBt3563</name>
    <dbReference type="NCBI Taxonomy" id="2779889"/>
    <lineage>
        <taxon>Bacteria</taxon>
        <taxon>Bacillati</taxon>
        <taxon>Cyanobacteriota</taxon>
        <taxon>Cyanophyceae</taxon>
        <taxon>Nostocales</taxon>
        <taxon>Nodulariaceae</taxon>
        <taxon>Anabaenopsis</taxon>
    </lineage>
</organism>